<organism evidence="4 5">
    <name type="scientific">Winogradskya humida</name>
    <dbReference type="NCBI Taxonomy" id="113566"/>
    <lineage>
        <taxon>Bacteria</taxon>
        <taxon>Bacillati</taxon>
        <taxon>Actinomycetota</taxon>
        <taxon>Actinomycetes</taxon>
        <taxon>Micromonosporales</taxon>
        <taxon>Micromonosporaceae</taxon>
        <taxon>Winogradskya</taxon>
    </lineage>
</organism>
<comment type="caution">
    <text evidence="4">The sequence shown here is derived from an EMBL/GenBank/DDBJ whole genome shotgun (WGS) entry which is preliminary data.</text>
</comment>
<evidence type="ECO:0000313" key="5">
    <source>
        <dbReference type="Proteomes" id="UP000603200"/>
    </source>
</evidence>
<evidence type="ECO:0000256" key="1">
    <source>
        <dbReference type="ARBA" id="ARBA00022679"/>
    </source>
</evidence>
<reference evidence="4 5" key="1">
    <citation type="submission" date="2021-01" db="EMBL/GenBank/DDBJ databases">
        <title>Whole genome shotgun sequence of Actinoplanes humidus NBRC 14915.</title>
        <authorList>
            <person name="Komaki H."/>
            <person name="Tamura T."/>
        </authorList>
    </citation>
    <scope>NUCLEOTIDE SEQUENCE [LARGE SCALE GENOMIC DNA]</scope>
    <source>
        <strain evidence="4 5">NBRC 14915</strain>
    </source>
</reference>
<keyword evidence="5" id="KW-1185">Reference proteome</keyword>
<sequence>MGLLPPGHRHARAAGRGLNAYERDVVGIGALNLDFIADPGTPLQAEWGTETAVDAATINAAIQAAGPERLTTTLGGSAFNTVHAIARTRPGLRLGYVGAAGRNPTGGPSPRAGLATLGIDHRHVSYNDDALSGICFSLTENGDRTLLTHAGANSSFPEYVDRHFDALVGYLSRTRLIHVTSLLDDTSAGRLLALLTAVKAVNPATALSFDPGHVWSTTVTADIEGLVRLSDYLLLNRRELAELRTVLNLTEAVVVVKRPDHIEVRRPGARPEIHPQIPLPDNKIVDATGAGDVFAAGLLIGLIAEAGPSPGVGLGPGVDLGPGCLLGMRLARHKLQHVGSAGHDGFAAL</sequence>
<accession>A0ABQ4A5E0</accession>
<proteinExistence type="predicted"/>
<keyword evidence="1" id="KW-0808">Transferase</keyword>
<gene>
    <name evidence="4" type="ORF">Ahu01nite_091720</name>
</gene>
<keyword evidence="2" id="KW-0418">Kinase</keyword>
<dbReference type="Proteomes" id="UP000603200">
    <property type="component" value="Unassembled WGS sequence"/>
</dbReference>
<dbReference type="RefSeq" id="WP_203842989.1">
    <property type="nucleotide sequence ID" value="NZ_BAAATV010000018.1"/>
</dbReference>
<dbReference type="PANTHER" id="PTHR10584:SF166">
    <property type="entry name" value="RIBOKINASE"/>
    <property type="match status" value="1"/>
</dbReference>
<evidence type="ECO:0000256" key="2">
    <source>
        <dbReference type="ARBA" id="ARBA00022777"/>
    </source>
</evidence>
<name>A0ABQ4A5E0_9ACTN</name>
<evidence type="ECO:0000259" key="3">
    <source>
        <dbReference type="Pfam" id="PF00294"/>
    </source>
</evidence>
<dbReference type="EMBL" id="BOMN01000134">
    <property type="protein sequence ID" value="GIE26070.1"/>
    <property type="molecule type" value="Genomic_DNA"/>
</dbReference>
<dbReference type="SUPFAM" id="SSF53613">
    <property type="entry name" value="Ribokinase-like"/>
    <property type="match status" value="1"/>
</dbReference>
<dbReference type="PANTHER" id="PTHR10584">
    <property type="entry name" value="SUGAR KINASE"/>
    <property type="match status" value="1"/>
</dbReference>
<evidence type="ECO:0000313" key="4">
    <source>
        <dbReference type="EMBL" id="GIE26070.1"/>
    </source>
</evidence>
<dbReference type="InterPro" id="IPR029056">
    <property type="entry name" value="Ribokinase-like"/>
</dbReference>
<dbReference type="Pfam" id="PF00294">
    <property type="entry name" value="PfkB"/>
    <property type="match status" value="1"/>
</dbReference>
<dbReference type="InterPro" id="IPR011611">
    <property type="entry name" value="PfkB_dom"/>
</dbReference>
<protein>
    <submittedName>
        <fullName evidence="4">Ribokinase</fullName>
    </submittedName>
</protein>
<dbReference type="Gene3D" id="3.40.1190.20">
    <property type="match status" value="1"/>
</dbReference>
<feature type="domain" description="Carbohydrate kinase PfkB" evidence="3">
    <location>
        <begin position="67"/>
        <end position="254"/>
    </location>
</feature>